<keyword evidence="2" id="KW-1185">Reference proteome</keyword>
<gene>
    <name evidence="1" type="ORF">EDM59_23600</name>
</gene>
<evidence type="ECO:0000313" key="2">
    <source>
        <dbReference type="Proteomes" id="UP000269573"/>
    </source>
</evidence>
<evidence type="ECO:0000313" key="1">
    <source>
        <dbReference type="EMBL" id="RNB80338.1"/>
    </source>
</evidence>
<dbReference type="RefSeq" id="WP_122925859.1">
    <property type="nucleotide sequence ID" value="NZ_RHHU01000017.1"/>
</dbReference>
<name>A0A3M8CXH7_9BACL</name>
<comment type="caution">
    <text evidence="1">The sequence shown here is derived from an EMBL/GenBank/DDBJ whole genome shotgun (WGS) entry which is preliminary data.</text>
</comment>
<dbReference type="AlphaFoldDB" id="A0A3M8CXH7"/>
<accession>A0A3M8CXH7</accession>
<dbReference type="Proteomes" id="UP000269573">
    <property type="component" value="Unassembled WGS sequence"/>
</dbReference>
<dbReference type="Gene3D" id="1.10.150.350">
    <property type="match status" value="2"/>
</dbReference>
<dbReference type="EMBL" id="RHHU01000017">
    <property type="protein sequence ID" value="RNB80338.1"/>
    <property type="molecule type" value="Genomic_DNA"/>
</dbReference>
<reference evidence="1 2" key="1">
    <citation type="submission" date="2018-10" db="EMBL/GenBank/DDBJ databases">
        <title>Phylogenomics of Brevibacillus.</title>
        <authorList>
            <person name="Dunlap C."/>
        </authorList>
    </citation>
    <scope>NUCLEOTIDE SEQUENCE [LARGE SCALE GENOMIC DNA]</scope>
    <source>
        <strain evidence="1 2">JCM 15774</strain>
    </source>
</reference>
<proteinExistence type="predicted"/>
<organism evidence="1 2">
    <name type="scientific">Brevibacillus nitrificans</name>
    <dbReference type="NCBI Taxonomy" id="651560"/>
    <lineage>
        <taxon>Bacteria</taxon>
        <taxon>Bacillati</taxon>
        <taxon>Bacillota</taxon>
        <taxon>Bacilli</taxon>
        <taxon>Bacillales</taxon>
        <taxon>Paenibacillaceae</taxon>
        <taxon>Brevibacillus</taxon>
    </lineage>
</organism>
<sequence length="138" mass="15176">MASYSFEGIDQSSVIPLGILQRLFERDANRTGKDGNIGLKLPLLFQQLGLREVQCRQSDKMNVSNPVLAPEEAAKLCEALAFSAPGEAETFINCLQQRGLSREEAAQQYEAEKLLSESFTKSVPLVYAACMKITFGTV</sequence>
<protein>
    <submittedName>
        <fullName evidence="1">Uncharacterized protein</fullName>
    </submittedName>
</protein>